<comment type="caution">
    <text evidence="2">The sequence shown here is derived from an EMBL/GenBank/DDBJ whole genome shotgun (WGS) entry which is preliminary data.</text>
</comment>
<protein>
    <submittedName>
        <fullName evidence="2">GPW/gp25 family protein</fullName>
    </submittedName>
</protein>
<feature type="domain" description="IraD/Gp25-like" evidence="1">
    <location>
        <begin position="60"/>
        <end position="181"/>
    </location>
</feature>
<evidence type="ECO:0000259" key="1">
    <source>
        <dbReference type="Pfam" id="PF04965"/>
    </source>
</evidence>
<dbReference type="PANTHER" id="PTHR38595">
    <property type="entry name" value="CYTOPLASMIC PROTEIN-RELATED"/>
    <property type="match status" value="1"/>
</dbReference>
<reference evidence="2" key="1">
    <citation type="submission" date="2021-04" db="EMBL/GenBank/DDBJ databases">
        <authorList>
            <person name="Yoon J."/>
        </authorList>
    </citation>
    <scope>NUCLEOTIDE SEQUENCE</scope>
    <source>
        <strain evidence="2">KMU-90</strain>
    </source>
</reference>
<accession>A0A8J7WD90</accession>
<proteinExistence type="predicted"/>
<gene>
    <name evidence="2" type="ORF">KB874_05390</name>
</gene>
<dbReference type="Proteomes" id="UP000681356">
    <property type="component" value="Unassembled WGS sequence"/>
</dbReference>
<sequence length="208" mass="23828">MAEKDVAETGPDRRLWRKEDRAKVSIMQIFRSRYDENRPLDGDTTITPRIRLADGVTEEQLRDHIEADLSALLSTVRLDACYQLKETDEGRTPTRFEAKTPWDKTYPELARSILNYGFCDLSDITQHDLQKQDIVKLIRQSLVDHEPRLLADSIRIKVTTEDGGRAQRLSLFVEADLMGDPVDIPLDFDAEVDLGAGKLRMSKLRVQM</sequence>
<keyword evidence="3" id="KW-1185">Reference proteome</keyword>
<name>A0A8J7WD90_9RHOB</name>
<evidence type="ECO:0000313" key="2">
    <source>
        <dbReference type="EMBL" id="MBS0123561.1"/>
    </source>
</evidence>
<dbReference type="RefSeq" id="WP_212535534.1">
    <property type="nucleotide sequence ID" value="NZ_JAGTUU010000002.1"/>
</dbReference>
<organism evidence="2 3">
    <name type="scientific">Thetidibacter halocola</name>
    <dbReference type="NCBI Taxonomy" id="2827239"/>
    <lineage>
        <taxon>Bacteria</taxon>
        <taxon>Pseudomonadati</taxon>
        <taxon>Pseudomonadota</taxon>
        <taxon>Alphaproteobacteria</taxon>
        <taxon>Rhodobacterales</taxon>
        <taxon>Roseobacteraceae</taxon>
        <taxon>Thetidibacter</taxon>
    </lineage>
</organism>
<dbReference type="PANTHER" id="PTHR38595:SF1">
    <property type="entry name" value="TYPE VI SECRETION SYSTEM COMPONENT TSSE1"/>
    <property type="match status" value="1"/>
</dbReference>
<dbReference type="Pfam" id="PF04965">
    <property type="entry name" value="GPW_gp25"/>
    <property type="match status" value="1"/>
</dbReference>
<evidence type="ECO:0000313" key="3">
    <source>
        <dbReference type="Proteomes" id="UP000681356"/>
    </source>
</evidence>
<dbReference type="InterPro" id="IPR007048">
    <property type="entry name" value="IraD/Gp25-like"/>
</dbReference>
<dbReference type="InterPro" id="IPR053176">
    <property type="entry name" value="T6SS_TssE1-like"/>
</dbReference>
<dbReference type="EMBL" id="JAGTUU010000002">
    <property type="protein sequence ID" value="MBS0123561.1"/>
    <property type="molecule type" value="Genomic_DNA"/>
</dbReference>
<dbReference type="SUPFAM" id="SSF160719">
    <property type="entry name" value="gpW/gp25-like"/>
    <property type="match status" value="1"/>
</dbReference>
<dbReference type="AlphaFoldDB" id="A0A8J7WD90"/>